<dbReference type="InterPro" id="IPR001926">
    <property type="entry name" value="TrpB-like_PALP"/>
</dbReference>
<sequence length="330" mass="35178">MSKNNNDLFVRTPLIESLELSQCCNNKVYLKLESCQPSASFKMRGVGRLCQQGALEGRDQIISSSGGNAGLATACAARMLGLECRVFVPKTTSSVTREKIAREGAEVVIAGEVWNEANDMALKAVQQSPNCLYVHPFDNPILWSGHSTMIDEIAEDLDVKPSMIVTCCGGGGLLCGIIEGMRRHGWTSVPVLAMETIGADSLNAAVVAANGETVRPVRIPAITSIAKSLGSLIICDQLAADCTTAAPPVLSHLCTDSDAVDACIRFADQHRILVELACGASLSALYTGLVKRLFLENSDQYSDGPVVVIICGGASVTIDMLNEWKTQFNL</sequence>
<dbReference type="Pfam" id="PF00291">
    <property type="entry name" value="PALP"/>
    <property type="match status" value="1"/>
</dbReference>
<accession>A0A7R9KP30</accession>
<evidence type="ECO:0000256" key="3">
    <source>
        <dbReference type="ARBA" id="ARBA00012093"/>
    </source>
</evidence>
<dbReference type="InterPro" id="IPR036052">
    <property type="entry name" value="TrpB-like_PALP_sf"/>
</dbReference>
<dbReference type="InterPro" id="IPR050147">
    <property type="entry name" value="Ser/Thr_Dehydratase"/>
</dbReference>
<dbReference type="EC" id="4.3.1.17" evidence="3"/>
<proteinExistence type="inferred from homology"/>
<feature type="domain" description="Tryptophan synthase beta chain-like PALP" evidence="9">
    <location>
        <begin position="10"/>
        <end position="312"/>
    </location>
</feature>
<evidence type="ECO:0000313" key="10">
    <source>
        <dbReference type="EMBL" id="CAD7626750.1"/>
    </source>
</evidence>
<organism evidence="10">
    <name type="scientific">Medioppia subpectinata</name>
    <dbReference type="NCBI Taxonomy" id="1979941"/>
    <lineage>
        <taxon>Eukaryota</taxon>
        <taxon>Metazoa</taxon>
        <taxon>Ecdysozoa</taxon>
        <taxon>Arthropoda</taxon>
        <taxon>Chelicerata</taxon>
        <taxon>Arachnida</taxon>
        <taxon>Acari</taxon>
        <taxon>Acariformes</taxon>
        <taxon>Sarcoptiformes</taxon>
        <taxon>Oribatida</taxon>
        <taxon>Brachypylina</taxon>
        <taxon>Oppioidea</taxon>
        <taxon>Oppiidae</taxon>
        <taxon>Medioppia</taxon>
    </lineage>
</organism>
<keyword evidence="4" id="KW-0663">Pyridoxal phosphate</keyword>
<evidence type="ECO:0000256" key="4">
    <source>
        <dbReference type="ARBA" id="ARBA00022898"/>
    </source>
</evidence>
<evidence type="ECO:0000256" key="6">
    <source>
        <dbReference type="ARBA" id="ARBA00041766"/>
    </source>
</evidence>
<keyword evidence="11" id="KW-1185">Reference proteome</keyword>
<keyword evidence="5" id="KW-0456">Lyase</keyword>
<dbReference type="PANTHER" id="PTHR48078:SF2">
    <property type="entry name" value="CATABOLIC L-SERINE_THREONINE DEHYDRATASE"/>
    <property type="match status" value="1"/>
</dbReference>
<dbReference type="EMBL" id="OC858701">
    <property type="protein sequence ID" value="CAD7626750.1"/>
    <property type="molecule type" value="Genomic_DNA"/>
</dbReference>
<evidence type="ECO:0000313" key="11">
    <source>
        <dbReference type="Proteomes" id="UP000759131"/>
    </source>
</evidence>
<dbReference type="GO" id="GO:0009097">
    <property type="term" value="P:isoleucine biosynthetic process"/>
    <property type="evidence" value="ECO:0007669"/>
    <property type="project" value="TreeGrafter"/>
</dbReference>
<dbReference type="Proteomes" id="UP000759131">
    <property type="component" value="Unassembled WGS sequence"/>
</dbReference>
<protein>
    <recommendedName>
        <fullName evidence="3">L-serine ammonia-lyase</fullName>
        <ecNumber evidence="3">4.3.1.17</ecNumber>
    </recommendedName>
    <alternativeName>
        <fullName evidence="6">L-serine deaminase</fullName>
    </alternativeName>
    <alternativeName>
        <fullName evidence="7">L-threonine dehydratase</fullName>
    </alternativeName>
</protein>
<dbReference type="PANTHER" id="PTHR48078">
    <property type="entry name" value="THREONINE DEHYDRATASE, MITOCHONDRIAL-RELATED"/>
    <property type="match status" value="1"/>
</dbReference>
<dbReference type="AlphaFoldDB" id="A0A7R9KP30"/>
<dbReference type="GO" id="GO:0006567">
    <property type="term" value="P:L-threonine catabolic process"/>
    <property type="evidence" value="ECO:0007669"/>
    <property type="project" value="TreeGrafter"/>
</dbReference>
<evidence type="ECO:0000256" key="2">
    <source>
        <dbReference type="ARBA" id="ARBA00010869"/>
    </source>
</evidence>
<dbReference type="GO" id="GO:0003941">
    <property type="term" value="F:L-serine ammonia-lyase activity"/>
    <property type="evidence" value="ECO:0007669"/>
    <property type="project" value="UniProtKB-EC"/>
</dbReference>
<evidence type="ECO:0000259" key="9">
    <source>
        <dbReference type="Pfam" id="PF00291"/>
    </source>
</evidence>
<evidence type="ECO:0000256" key="5">
    <source>
        <dbReference type="ARBA" id="ARBA00023239"/>
    </source>
</evidence>
<gene>
    <name evidence="10" type="ORF">OSB1V03_LOCUS7182</name>
</gene>
<comment type="cofactor">
    <cofactor evidence="1">
        <name>pyridoxal 5'-phosphate</name>
        <dbReference type="ChEBI" id="CHEBI:597326"/>
    </cofactor>
</comment>
<evidence type="ECO:0000256" key="7">
    <source>
        <dbReference type="ARBA" id="ARBA00042605"/>
    </source>
</evidence>
<dbReference type="SUPFAM" id="SSF53686">
    <property type="entry name" value="Tryptophan synthase beta subunit-like PLP-dependent enzymes"/>
    <property type="match status" value="1"/>
</dbReference>
<dbReference type="Gene3D" id="3.40.50.1100">
    <property type="match status" value="2"/>
</dbReference>
<dbReference type="OrthoDB" id="6492459at2759"/>
<dbReference type="GO" id="GO:0006565">
    <property type="term" value="P:L-serine catabolic process"/>
    <property type="evidence" value="ECO:0007669"/>
    <property type="project" value="TreeGrafter"/>
</dbReference>
<comment type="catalytic activity">
    <reaction evidence="8">
        <text>L-serine = pyruvate + NH4(+)</text>
        <dbReference type="Rhea" id="RHEA:19169"/>
        <dbReference type="ChEBI" id="CHEBI:15361"/>
        <dbReference type="ChEBI" id="CHEBI:28938"/>
        <dbReference type="ChEBI" id="CHEBI:33384"/>
        <dbReference type="EC" id="4.3.1.17"/>
    </reaction>
</comment>
<dbReference type="GO" id="GO:0004794">
    <property type="term" value="F:threonine deaminase activity"/>
    <property type="evidence" value="ECO:0007669"/>
    <property type="project" value="TreeGrafter"/>
</dbReference>
<evidence type="ECO:0000256" key="1">
    <source>
        <dbReference type="ARBA" id="ARBA00001933"/>
    </source>
</evidence>
<comment type="similarity">
    <text evidence="2">Belongs to the serine/threonine dehydratase family.</text>
</comment>
<evidence type="ECO:0000256" key="8">
    <source>
        <dbReference type="ARBA" id="ARBA00049406"/>
    </source>
</evidence>
<name>A0A7R9KP30_9ACAR</name>
<reference evidence="10" key="1">
    <citation type="submission" date="2020-11" db="EMBL/GenBank/DDBJ databases">
        <authorList>
            <person name="Tran Van P."/>
        </authorList>
    </citation>
    <scope>NUCLEOTIDE SEQUENCE</scope>
</reference>
<dbReference type="EMBL" id="CAJPIZ010004126">
    <property type="protein sequence ID" value="CAG2107180.1"/>
    <property type="molecule type" value="Genomic_DNA"/>
</dbReference>